<evidence type="ECO:0000256" key="1">
    <source>
        <dbReference type="SAM" id="Phobius"/>
    </source>
</evidence>
<dbReference type="Gramene" id="ERM93855">
    <property type="protein sequence ID" value="ERM93855"/>
    <property type="gene ID" value="AMTR_s00138p00104820"/>
</dbReference>
<accession>W1NFB2</accession>
<dbReference type="HOGENOM" id="CLU_2267430_0_0_1"/>
<proteinExistence type="predicted"/>
<feature type="transmembrane region" description="Helical" evidence="1">
    <location>
        <begin position="20"/>
        <end position="39"/>
    </location>
</feature>
<keyword evidence="1" id="KW-1133">Transmembrane helix</keyword>
<dbReference type="EMBL" id="KI397561">
    <property type="protein sequence ID" value="ERM93855.1"/>
    <property type="molecule type" value="Genomic_DNA"/>
</dbReference>
<keyword evidence="1" id="KW-0812">Transmembrane</keyword>
<dbReference type="AlphaFoldDB" id="W1NFB2"/>
<gene>
    <name evidence="2" type="ORF">AMTR_s00138p00104820</name>
</gene>
<evidence type="ECO:0000313" key="2">
    <source>
        <dbReference type="EMBL" id="ERM93855.1"/>
    </source>
</evidence>
<reference evidence="3" key="1">
    <citation type="journal article" date="2013" name="Science">
        <title>The Amborella genome and the evolution of flowering plants.</title>
        <authorList>
            <consortium name="Amborella Genome Project"/>
        </authorList>
    </citation>
    <scope>NUCLEOTIDE SEQUENCE [LARGE SCALE GENOMIC DNA]</scope>
</reference>
<keyword evidence="1" id="KW-0472">Membrane</keyword>
<organism evidence="2 3">
    <name type="scientific">Amborella trichopoda</name>
    <dbReference type="NCBI Taxonomy" id="13333"/>
    <lineage>
        <taxon>Eukaryota</taxon>
        <taxon>Viridiplantae</taxon>
        <taxon>Streptophyta</taxon>
        <taxon>Embryophyta</taxon>
        <taxon>Tracheophyta</taxon>
        <taxon>Spermatophyta</taxon>
        <taxon>Magnoliopsida</taxon>
        <taxon>Amborellales</taxon>
        <taxon>Amborellaceae</taxon>
        <taxon>Amborella</taxon>
    </lineage>
</organism>
<evidence type="ECO:0000313" key="3">
    <source>
        <dbReference type="Proteomes" id="UP000017836"/>
    </source>
</evidence>
<name>W1NFB2_AMBTC</name>
<sequence length="103" mass="11780">MEPKAMCYPKLISIDIPNEVLFSIFVKLILYEVLFSIFVKLDWPIFLSPIGRVFRFFEPRVNPKGHAQANTTLDGICVIVLCYEIASIPCHASQEVLPRLLEL</sequence>
<keyword evidence="3" id="KW-1185">Reference proteome</keyword>
<protein>
    <submittedName>
        <fullName evidence="2">Uncharacterized protein</fullName>
    </submittedName>
</protein>
<dbReference type="Proteomes" id="UP000017836">
    <property type="component" value="Unassembled WGS sequence"/>
</dbReference>